<evidence type="ECO:0000313" key="2">
    <source>
        <dbReference type="EMBL" id="KPN41529.1"/>
    </source>
</evidence>
<name>A0A837P1N5_LACPN</name>
<evidence type="ECO:0000259" key="1">
    <source>
        <dbReference type="PROSITE" id="PS51186"/>
    </source>
</evidence>
<comment type="caution">
    <text evidence="2">The sequence shown here is derived from an EMBL/GenBank/DDBJ whole genome shotgun (WGS) entry which is preliminary data.</text>
</comment>
<sequence>MVMIQLVRYSTTRGALKQIQQYQLVNVMYTATPQQVIRACKSDLERTAVMIMNGNQLVGFFCLHVGQGPLSYGETEVNTILLRALSVDDRFKHQRVASDALAELPRYLASHYPMIQTILLAVNHANHVAQHLYLTHGFTDTHRRIDGRLGRQFIYERPVHCPMDLNFD</sequence>
<dbReference type="Gene3D" id="3.40.630.30">
    <property type="match status" value="1"/>
</dbReference>
<dbReference type="InterPro" id="IPR000182">
    <property type="entry name" value="GNAT_dom"/>
</dbReference>
<accession>A0A837P1N5</accession>
<dbReference type="InterPro" id="IPR016181">
    <property type="entry name" value="Acyl_CoA_acyltransferase"/>
</dbReference>
<dbReference type="EMBL" id="LKLZ01000013">
    <property type="protein sequence ID" value="KPN41529.1"/>
    <property type="molecule type" value="Genomic_DNA"/>
</dbReference>
<dbReference type="GO" id="GO:0016747">
    <property type="term" value="F:acyltransferase activity, transferring groups other than amino-acyl groups"/>
    <property type="evidence" value="ECO:0007669"/>
    <property type="project" value="InterPro"/>
</dbReference>
<dbReference type="PROSITE" id="PS51186">
    <property type="entry name" value="GNAT"/>
    <property type="match status" value="1"/>
</dbReference>
<dbReference type="Pfam" id="PF00583">
    <property type="entry name" value="Acetyltransf_1"/>
    <property type="match status" value="1"/>
</dbReference>
<dbReference type="SUPFAM" id="SSF55729">
    <property type="entry name" value="Acyl-CoA N-acyltransferases (Nat)"/>
    <property type="match status" value="1"/>
</dbReference>
<feature type="domain" description="N-acetyltransferase" evidence="1">
    <location>
        <begin position="2"/>
        <end position="168"/>
    </location>
</feature>
<gene>
    <name evidence="2" type="ORF">WJL_2897</name>
</gene>
<evidence type="ECO:0000313" key="3">
    <source>
        <dbReference type="Proteomes" id="UP000050511"/>
    </source>
</evidence>
<organism evidence="2 3">
    <name type="scientific">Lactiplantibacillus plantarum WJL</name>
    <dbReference type="NCBI Taxonomy" id="1350466"/>
    <lineage>
        <taxon>Bacteria</taxon>
        <taxon>Bacillati</taxon>
        <taxon>Bacillota</taxon>
        <taxon>Bacilli</taxon>
        <taxon>Lactobacillales</taxon>
        <taxon>Lactobacillaceae</taxon>
        <taxon>Lactiplantibacillus</taxon>
    </lineage>
</organism>
<dbReference type="AlphaFoldDB" id="A0A837P1N5"/>
<proteinExistence type="predicted"/>
<protein>
    <recommendedName>
        <fullName evidence="1">N-acetyltransferase domain-containing protein</fullName>
    </recommendedName>
</protein>
<dbReference type="Proteomes" id="UP000050511">
    <property type="component" value="Unassembled WGS sequence"/>
</dbReference>
<reference evidence="2 3" key="1">
    <citation type="submission" date="2015-10" db="EMBL/GenBank/DDBJ databases">
        <title>Resequencing of Lactobacillus plantarum WJL strain genome.</title>
        <authorList>
            <person name="Martino M.E."/>
        </authorList>
    </citation>
    <scope>NUCLEOTIDE SEQUENCE [LARGE SCALE GENOMIC DNA]</scope>
    <source>
        <strain evidence="2 3">WJL</strain>
    </source>
</reference>